<accession>A0A9D1W5M0</accession>
<gene>
    <name evidence="7" type="ORF">IAA28_09570</name>
</gene>
<dbReference type="InterPro" id="IPR006140">
    <property type="entry name" value="D-isomer_DH_NAD-bd"/>
</dbReference>
<dbReference type="PROSITE" id="PS00671">
    <property type="entry name" value="D_2_HYDROXYACID_DH_3"/>
    <property type="match status" value="1"/>
</dbReference>
<evidence type="ECO:0000256" key="2">
    <source>
        <dbReference type="ARBA" id="ARBA00023002"/>
    </source>
</evidence>
<dbReference type="InterPro" id="IPR029753">
    <property type="entry name" value="D-isomer_DH_CS"/>
</dbReference>
<keyword evidence="2 4" id="KW-0560">Oxidoreductase</keyword>
<dbReference type="FunFam" id="3.40.50.720:FF:000203">
    <property type="entry name" value="D-3-phosphoglycerate dehydrogenase (SerA)"/>
    <property type="match status" value="1"/>
</dbReference>
<feature type="domain" description="D-isomer specific 2-hydroxyacid dehydrogenase catalytic" evidence="5">
    <location>
        <begin position="27"/>
        <end position="315"/>
    </location>
</feature>
<dbReference type="PANTHER" id="PTHR43761">
    <property type="entry name" value="D-ISOMER SPECIFIC 2-HYDROXYACID DEHYDROGENASE FAMILY PROTEIN (AFU_ORTHOLOGUE AFUA_1G13630)"/>
    <property type="match status" value="1"/>
</dbReference>
<feature type="domain" description="D-isomer specific 2-hydroxyacid dehydrogenase NAD-binding" evidence="6">
    <location>
        <begin position="109"/>
        <end position="285"/>
    </location>
</feature>
<dbReference type="EMBL" id="DXEU01000175">
    <property type="protein sequence ID" value="HIX53039.1"/>
    <property type="molecule type" value="Genomic_DNA"/>
</dbReference>
<dbReference type="Pfam" id="PF02826">
    <property type="entry name" value="2-Hacid_dh_C"/>
    <property type="match status" value="1"/>
</dbReference>
<evidence type="ECO:0000313" key="7">
    <source>
        <dbReference type="EMBL" id="HIX53039.1"/>
    </source>
</evidence>
<dbReference type="InterPro" id="IPR036291">
    <property type="entry name" value="NAD(P)-bd_dom_sf"/>
</dbReference>
<evidence type="ECO:0000256" key="4">
    <source>
        <dbReference type="RuleBase" id="RU003719"/>
    </source>
</evidence>
<dbReference type="InterPro" id="IPR006139">
    <property type="entry name" value="D-isomer_2_OHA_DH_cat_dom"/>
</dbReference>
<dbReference type="GO" id="GO:0016616">
    <property type="term" value="F:oxidoreductase activity, acting on the CH-OH group of donors, NAD or NADP as acceptor"/>
    <property type="evidence" value="ECO:0007669"/>
    <property type="project" value="InterPro"/>
</dbReference>
<dbReference type="PANTHER" id="PTHR43761:SF1">
    <property type="entry name" value="D-ISOMER SPECIFIC 2-HYDROXYACID DEHYDROGENASE CATALYTIC DOMAIN-CONTAINING PROTEIN-RELATED"/>
    <property type="match status" value="1"/>
</dbReference>
<sequence length="317" mass="35308">MDRKIVIVNAEKMDYDHRLDFSAMGARAEIYPDSTPQEILERAAGAEVLVTKELPVPGELIRSLPESVKLICEAGTGYNNIDLDACRERGIMVCNVPSYSTQRVAHTVIMMILNLSSSMGKQQRMLFEGNHDNFTKRLTVEHREVNGKTLGIVGAGHIGREVIRVAQAMDMKILASSRRQREDEDGIHFVSLEELLRESDYVSLHCPLTEGTRHMIDGEKLAMMKPTAFLINTARGALIDEKALIAALKNGGIAGAGLDVQEEEPPREDSPLYTMDNVILTPHMGWRGLETRQRLLDLTAENIRAYMDGTPKNVIVQ</sequence>
<dbReference type="Gene3D" id="3.40.50.720">
    <property type="entry name" value="NAD(P)-binding Rossmann-like Domain"/>
    <property type="match status" value="2"/>
</dbReference>
<evidence type="ECO:0000313" key="8">
    <source>
        <dbReference type="Proteomes" id="UP000886780"/>
    </source>
</evidence>
<dbReference type="SUPFAM" id="SSF51735">
    <property type="entry name" value="NAD(P)-binding Rossmann-fold domains"/>
    <property type="match status" value="1"/>
</dbReference>
<dbReference type="Proteomes" id="UP000886780">
    <property type="component" value="Unassembled WGS sequence"/>
</dbReference>
<protein>
    <submittedName>
        <fullName evidence="7">D-2-hydroxyacid dehydrogenase</fullName>
    </submittedName>
</protein>
<dbReference type="Pfam" id="PF00389">
    <property type="entry name" value="2-Hacid_dh"/>
    <property type="match status" value="1"/>
</dbReference>
<organism evidence="7 8">
    <name type="scientific">Candidatus Lachnoclostridium stercoripullorum</name>
    <dbReference type="NCBI Taxonomy" id="2838635"/>
    <lineage>
        <taxon>Bacteria</taxon>
        <taxon>Bacillati</taxon>
        <taxon>Bacillota</taxon>
        <taxon>Clostridia</taxon>
        <taxon>Lachnospirales</taxon>
        <taxon>Lachnospiraceae</taxon>
    </lineage>
</organism>
<dbReference type="SUPFAM" id="SSF52283">
    <property type="entry name" value="Formate/glycerate dehydrogenase catalytic domain-like"/>
    <property type="match status" value="1"/>
</dbReference>
<evidence type="ECO:0000259" key="6">
    <source>
        <dbReference type="Pfam" id="PF02826"/>
    </source>
</evidence>
<evidence type="ECO:0000256" key="3">
    <source>
        <dbReference type="ARBA" id="ARBA00023027"/>
    </source>
</evidence>
<comment type="similarity">
    <text evidence="1 4">Belongs to the D-isomer specific 2-hydroxyacid dehydrogenase family.</text>
</comment>
<dbReference type="GO" id="GO:0051287">
    <property type="term" value="F:NAD binding"/>
    <property type="evidence" value="ECO:0007669"/>
    <property type="project" value="InterPro"/>
</dbReference>
<name>A0A9D1W5M0_9FIRM</name>
<proteinExistence type="inferred from homology"/>
<comment type="caution">
    <text evidence="7">The sequence shown here is derived from an EMBL/GenBank/DDBJ whole genome shotgun (WGS) entry which is preliminary data.</text>
</comment>
<dbReference type="InterPro" id="IPR050418">
    <property type="entry name" value="D-iso_2-hydroxyacid_DH_PdxB"/>
</dbReference>
<keyword evidence="3" id="KW-0520">NAD</keyword>
<evidence type="ECO:0000259" key="5">
    <source>
        <dbReference type="Pfam" id="PF00389"/>
    </source>
</evidence>
<dbReference type="AlphaFoldDB" id="A0A9D1W5M0"/>
<reference evidence="7" key="2">
    <citation type="submission" date="2021-04" db="EMBL/GenBank/DDBJ databases">
        <authorList>
            <person name="Gilroy R."/>
        </authorList>
    </citation>
    <scope>NUCLEOTIDE SEQUENCE</scope>
    <source>
        <strain evidence="7">ChiGjej4B4-12881</strain>
    </source>
</reference>
<evidence type="ECO:0000256" key="1">
    <source>
        <dbReference type="ARBA" id="ARBA00005854"/>
    </source>
</evidence>
<reference evidence="7" key="1">
    <citation type="journal article" date="2021" name="PeerJ">
        <title>Extensive microbial diversity within the chicken gut microbiome revealed by metagenomics and culture.</title>
        <authorList>
            <person name="Gilroy R."/>
            <person name="Ravi A."/>
            <person name="Getino M."/>
            <person name="Pursley I."/>
            <person name="Horton D.L."/>
            <person name="Alikhan N.F."/>
            <person name="Baker D."/>
            <person name="Gharbi K."/>
            <person name="Hall N."/>
            <person name="Watson M."/>
            <person name="Adriaenssens E.M."/>
            <person name="Foster-Nyarko E."/>
            <person name="Jarju S."/>
            <person name="Secka A."/>
            <person name="Antonio M."/>
            <person name="Oren A."/>
            <person name="Chaudhuri R.R."/>
            <person name="La Ragione R."/>
            <person name="Hildebrand F."/>
            <person name="Pallen M.J."/>
        </authorList>
    </citation>
    <scope>NUCLEOTIDE SEQUENCE</scope>
    <source>
        <strain evidence="7">ChiGjej4B4-12881</strain>
    </source>
</reference>